<dbReference type="InterPro" id="IPR027417">
    <property type="entry name" value="P-loop_NTPase"/>
</dbReference>
<gene>
    <name evidence="2" type="ORF">OM075_00435</name>
</gene>
<keyword evidence="3" id="KW-1185">Reference proteome</keyword>
<reference evidence="2" key="1">
    <citation type="submission" date="2022-10" db="EMBL/GenBank/DDBJ databases">
        <authorList>
            <person name="Yu W.X."/>
        </authorList>
    </citation>
    <scope>NUCLEOTIDE SEQUENCE</scope>
    <source>
        <strain evidence="2">AAT</strain>
    </source>
</reference>
<dbReference type="InterPro" id="IPR045455">
    <property type="entry name" value="NrS-1_pol-like_helicase"/>
</dbReference>
<proteinExistence type="predicted"/>
<dbReference type="Proteomes" id="UP001209229">
    <property type="component" value="Unassembled WGS sequence"/>
</dbReference>
<sequence length="675" mass="78890">MSELNYKPITENGKKSEDQVLFIPESVKKQASISTLFITDLPFKANAAIKAGIPFIGYKGITNQDSDTLKTLEPGLVKLLAQKKIHSVVLMYNADVLDPKFKPGADKDLTAPLNNIYFAVKQFKETLFEIDDTITLWFAHIKHHFFATDSIISLDELAQKSKDSMKSLRQFRKKENAFYDKINLTELSLTRLYNHLKLKDVISFYSYHSDRLKSYEFTFRHVRYCHDGDKLEKLQHTDRKLYLRVGSDYYKRMMTINSHNEYEEVLSRWKVGEINRDYGSDFIKQIPKYDGFVNKPSNNGEYQRTYTVAHHNVTSELYNIYHPIDHDPVAGEWPVIEKFLRHIFSAANLDGEILYEFGLDYIQLSFQNPMQRLPILALVSSERNTGKSTFLDFLKLIFGANMSILDNQRFNPKFTSHFAGKLFVAVDEGHIPVNDKMTKEMIKNMATGKVMWLEAKGSDAKSVDNYTHLIFCTNDERNFMQIDPGENRFAVLKVPSFLKAGKKNDPDMLEKMRKEVPCFLNFLNNRKLHYGTKTSRFWFPDHVYVTESLRTVMHNTRSILEKELEEYMVDSFFNFNETEICYTLTDLTTELNKNSDYKFKNTDVRDKLIEIYNISPGENKRYKHYSTDDNGEIMVTEKKGRYCSFFIKQFLNDEELERFFKKPVEFVANVPKDCN</sequence>
<dbReference type="EMBL" id="JAPDPJ010000001">
    <property type="protein sequence ID" value="MCW3784906.1"/>
    <property type="molecule type" value="Genomic_DNA"/>
</dbReference>
<name>A0AAE3SDF6_9BACT</name>
<protein>
    <submittedName>
        <fullName evidence="2">DUF5906 domain-containing protein</fullName>
    </submittedName>
</protein>
<comment type="caution">
    <text evidence="2">The sequence shown here is derived from an EMBL/GenBank/DDBJ whole genome shotgun (WGS) entry which is preliminary data.</text>
</comment>
<accession>A0AAE3SDF6</accession>
<evidence type="ECO:0000313" key="2">
    <source>
        <dbReference type="EMBL" id="MCW3784906.1"/>
    </source>
</evidence>
<dbReference type="RefSeq" id="WP_301188477.1">
    <property type="nucleotide sequence ID" value="NZ_JAPDPJ010000001.1"/>
</dbReference>
<evidence type="ECO:0000259" key="1">
    <source>
        <dbReference type="Pfam" id="PF19263"/>
    </source>
</evidence>
<feature type="domain" description="NrS-1 polymerase-like helicase" evidence="1">
    <location>
        <begin position="379"/>
        <end position="480"/>
    </location>
</feature>
<dbReference type="AlphaFoldDB" id="A0AAE3SDF6"/>
<dbReference type="Pfam" id="PF19263">
    <property type="entry name" value="DUF5906"/>
    <property type="match status" value="1"/>
</dbReference>
<evidence type="ECO:0000313" key="3">
    <source>
        <dbReference type="Proteomes" id="UP001209229"/>
    </source>
</evidence>
<organism evidence="2 3">
    <name type="scientific">Plebeiibacterium sediminum</name>
    <dbReference type="NCBI Taxonomy" id="2992112"/>
    <lineage>
        <taxon>Bacteria</taxon>
        <taxon>Pseudomonadati</taxon>
        <taxon>Bacteroidota</taxon>
        <taxon>Bacteroidia</taxon>
        <taxon>Marinilabiliales</taxon>
        <taxon>Marinilabiliaceae</taxon>
        <taxon>Plebeiibacterium</taxon>
    </lineage>
</organism>
<dbReference type="Gene3D" id="3.40.50.300">
    <property type="entry name" value="P-loop containing nucleotide triphosphate hydrolases"/>
    <property type="match status" value="1"/>
</dbReference>